<evidence type="ECO:0000313" key="5">
    <source>
        <dbReference type="Proteomes" id="UP000293902"/>
    </source>
</evidence>
<dbReference type="EMBL" id="QLNI01000081">
    <property type="protein sequence ID" value="RAL99920.1"/>
    <property type="molecule type" value="Genomic_DNA"/>
</dbReference>
<gene>
    <name evidence="3" type="ORF">DO021_21885</name>
    <name evidence="2" type="ORF">EYB58_20330</name>
</gene>
<proteinExistence type="predicted"/>
<dbReference type="Proteomes" id="UP000248798">
    <property type="component" value="Unassembled WGS sequence"/>
</dbReference>
<feature type="transmembrane region" description="Helical" evidence="1">
    <location>
        <begin position="12"/>
        <end position="31"/>
    </location>
</feature>
<reference evidence="3 4" key="1">
    <citation type="submission" date="2018-06" db="EMBL/GenBank/DDBJ databases">
        <title>Complete Genome Sequence of Desulfobacter hydrogenophilus (DSM3380).</title>
        <authorList>
            <person name="Marietou A."/>
            <person name="Schreiber L."/>
            <person name="Marshall I."/>
            <person name="Jorgensen B."/>
        </authorList>
    </citation>
    <scope>NUCLEOTIDE SEQUENCE [LARGE SCALE GENOMIC DNA]</scope>
    <source>
        <strain evidence="3 4">DSM 3380</strain>
    </source>
</reference>
<name>A0A328F5W5_9BACT</name>
<reference evidence="2 5" key="2">
    <citation type="submission" date="2019-02" db="EMBL/GenBank/DDBJ databases">
        <title>Complete genome sequence of Desulfobacter hydrogenophilus AcRS1.</title>
        <authorList>
            <person name="Marietou A."/>
            <person name="Lund M.B."/>
            <person name="Marshall I.P.G."/>
            <person name="Schreiber L."/>
            <person name="Jorgensen B."/>
        </authorList>
    </citation>
    <scope>NUCLEOTIDE SEQUENCE [LARGE SCALE GENOMIC DNA]</scope>
    <source>
        <strain evidence="2 5">AcRS1</strain>
    </source>
</reference>
<evidence type="ECO:0000256" key="1">
    <source>
        <dbReference type="SAM" id="Phobius"/>
    </source>
</evidence>
<keyword evidence="5" id="KW-1185">Reference proteome</keyword>
<dbReference type="EMBL" id="CP036313">
    <property type="protein sequence ID" value="QBH15060.1"/>
    <property type="molecule type" value="Genomic_DNA"/>
</dbReference>
<evidence type="ECO:0000313" key="3">
    <source>
        <dbReference type="EMBL" id="RAL99920.1"/>
    </source>
</evidence>
<sequence>MLREKNRLLLRFHRLIDLSITAGCFIAAYFIKKHILPIDYSSLSTGPNYYLVLVLIVMIWSTCFSWVGVW</sequence>
<accession>A0A328F5W5</accession>
<keyword evidence="1" id="KW-0472">Membrane</keyword>
<protein>
    <recommendedName>
        <fullName evidence="6">Undecaprenyl-phosphate glucose phosphotransferase</fullName>
    </recommendedName>
</protein>
<evidence type="ECO:0008006" key="6">
    <source>
        <dbReference type="Google" id="ProtNLM"/>
    </source>
</evidence>
<dbReference type="RefSeq" id="WP_111960652.1">
    <property type="nucleotide sequence ID" value="NZ_CP036313.1"/>
</dbReference>
<evidence type="ECO:0000313" key="4">
    <source>
        <dbReference type="Proteomes" id="UP000248798"/>
    </source>
</evidence>
<dbReference type="Proteomes" id="UP000293902">
    <property type="component" value="Chromosome"/>
</dbReference>
<dbReference type="AlphaFoldDB" id="A0A328F5W5"/>
<feature type="transmembrane region" description="Helical" evidence="1">
    <location>
        <begin position="51"/>
        <end position="69"/>
    </location>
</feature>
<keyword evidence="1" id="KW-1133">Transmembrane helix</keyword>
<keyword evidence="1" id="KW-0812">Transmembrane</keyword>
<organism evidence="3 4">
    <name type="scientific">Desulfobacter hydrogenophilus</name>
    <dbReference type="NCBI Taxonomy" id="2291"/>
    <lineage>
        <taxon>Bacteria</taxon>
        <taxon>Pseudomonadati</taxon>
        <taxon>Thermodesulfobacteriota</taxon>
        <taxon>Desulfobacteria</taxon>
        <taxon>Desulfobacterales</taxon>
        <taxon>Desulfobacteraceae</taxon>
        <taxon>Desulfobacter</taxon>
    </lineage>
</organism>
<evidence type="ECO:0000313" key="2">
    <source>
        <dbReference type="EMBL" id="QBH15060.1"/>
    </source>
</evidence>